<name>A0A6N7J0M0_9FIRM</name>
<dbReference type="CDD" id="cd02511">
    <property type="entry name" value="Beta4Glucosyltransferase"/>
    <property type="match status" value="1"/>
</dbReference>
<dbReference type="PANTHER" id="PTHR43630">
    <property type="entry name" value="POLY-BETA-1,6-N-ACETYL-D-GLUCOSAMINE SYNTHASE"/>
    <property type="match status" value="1"/>
</dbReference>
<evidence type="ECO:0000313" key="2">
    <source>
        <dbReference type="EMBL" id="MQN01575.1"/>
    </source>
</evidence>
<comment type="caution">
    <text evidence="2">The sequence shown here is derived from an EMBL/GenBank/DDBJ whole genome shotgun (WGS) entry which is preliminary data.</text>
</comment>
<gene>
    <name evidence="2" type="ORF">FRC54_06560</name>
</gene>
<dbReference type="InterPro" id="IPR029044">
    <property type="entry name" value="Nucleotide-diphossugar_trans"/>
</dbReference>
<dbReference type="PANTHER" id="PTHR43630:SF2">
    <property type="entry name" value="GLYCOSYLTRANSFERASE"/>
    <property type="match status" value="1"/>
</dbReference>
<feature type="domain" description="Glycosyltransferase 2-like" evidence="1">
    <location>
        <begin position="4"/>
        <end position="145"/>
    </location>
</feature>
<evidence type="ECO:0000259" key="1">
    <source>
        <dbReference type="Pfam" id="PF00535"/>
    </source>
</evidence>
<proteinExistence type="predicted"/>
<dbReference type="SUPFAM" id="SSF53448">
    <property type="entry name" value="Nucleotide-diphospho-sugar transferases"/>
    <property type="match status" value="1"/>
</dbReference>
<dbReference type="AlphaFoldDB" id="A0A6N7J0M0"/>
<organism evidence="2 3">
    <name type="scientific">Candidatus Weimeria bifida</name>
    <dbReference type="NCBI Taxonomy" id="2599074"/>
    <lineage>
        <taxon>Bacteria</taxon>
        <taxon>Bacillati</taxon>
        <taxon>Bacillota</taxon>
        <taxon>Clostridia</taxon>
        <taxon>Lachnospirales</taxon>
        <taxon>Lachnospiraceae</taxon>
        <taxon>Candidatus Weimeria</taxon>
    </lineage>
</organism>
<dbReference type="Gene3D" id="3.90.550.10">
    <property type="entry name" value="Spore Coat Polysaccharide Biosynthesis Protein SpsA, Chain A"/>
    <property type="match status" value="1"/>
</dbReference>
<dbReference type="GO" id="GO:0016740">
    <property type="term" value="F:transferase activity"/>
    <property type="evidence" value="ECO:0007669"/>
    <property type="project" value="UniProtKB-KW"/>
</dbReference>
<sequence length="348" mass="39903">MTVSLCMIVKNEEKVLKRCLSSIAPLCDEVVIVDTGSTDSTKSIASNYTNKIYDFQWIDDFSAARNFAFSKCSCDYIYSADADEYLDEENKIRFKNLIKAIDPAIEIVQMHYYEPGISDVLNSKSEYRPKLFKRLRTFRWIDPVHETVSTDPLVFDSDVVINHEPEKFHTARDFSIFENIYHRDGKLSRRLYAMYARELYKNGTPEQIRRGCDIFRDAISGDMDVDTLQMLLAVLAKDARLNKNAPGMLLYTSRLLAVPEPCSEVCLELGEFFYDSGEYNDAALWYLNASQQQPLMDVHAAGDAALRGLGRSYAKLSEQTDGEESDRYRDLAEDYEAKADSWEMPEEI</sequence>
<dbReference type="Pfam" id="PF00535">
    <property type="entry name" value="Glycos_transf_2"/>
    <property type="match status" value="1"/>
</dbReference>
<keyword evidence="3" id="KW-1185">Reference proteome</keyword>
<protein>
    <submittedName>
        <fullName evidence="2">Glycosyltransferase</fullName>
    </submittedName>
</protein>
<dbReference type="EMBL" id="VOGC01000006">
    <property type="protein sequence ID" value="MQN01575.1"/>
    <property type="molecule type" value="Genomic_DNA"/>
</dbReference>
<dbReference type="Proteomes" id="UP000460257">
    <property type="component" value="Unassembled WGS sequence"/>
</dbReference>
<accession>A0A6N7J0M0</accession>
<evidence type="ECO:0000313" key="3">
    <source>
        <dbReference type="Proteomes" id="UP000460257"/>
    </source>
</evidence>
<reference evidence="2" key="1">
    <citation type="journal article" date="2020" name="Appl. Environ. Microbiol.">
        <title>Medium-Chain Fatty Acid Synthesis by 'Candidatus Weimeria bifida' gen. nov., sp. nov., and 'Candidatus Pseudoramibacter fermentans' sp. nov.</title>
        <authorList>
            <person name="Scarborough M.J."/>
            <person name="Myers K.S."/>
            <person name="Donohue T.J."/>
            <person name="Noguera D.R."/>
        </authorList>
    </citation>
    <scope>NUCLEOTIDE SEQUENCE</scope>
    <source>
        <strain evidence="2">LCO1.1</strain>
    </source>
</reference>
<dbReference type="InterPro" id="IPR001173">
    <property type="entry name" value="Glyco_trans_2-like"/>
</dbReference>